<evidence type="ECO:0000313" key="2">
    <source>
        <dbReference type="WBParaSite" id="MhA1_Contig91.frz3.gene40"/>
    </source>
</evidence>
<accession>A0A1I8C128</accession>
<dbReference type="Proteomes" id="UP000095281">
    <property type="component" value="Unplaced"/>
</dbReference>
<dbReference type="WBParaSite" id="MhA1_Contig91.frz3.gene40">
    <property type="protein sequence ID" value="MhA1_Contig91.frz3.gene40"/>
    <property type="gene ID" value="MhA1_Contig91.frz3.gene40"/>
</dbReference>
<sequence length="321" mass="37191">MEEIIQSMMKDLLQEDEFKNLWVDLAAEIEDKIQTKRVSIKTLHSSVPNLPTSHQLSTTNFHSNIPKIDKTFDRIYKELADGLELVTKNFIRGVHLAYFSTDKTQQNYFRHEASSLYSIQVILERSIISNKFNIAQFGLIARRIIKMQQLFGVFTSIPYNVENCTFLASTLYAIHRRFLDYGNSEPGSRSKEAEKLESVIERFGRIVCQRLEKMILCLFNKQKVSPKSQPFVNYMKSGFYDSKSPSDAQILLTRMWLSRLESSPSKRFSTFSRVGIFQGKDEFSEETAVKFCGNERSKTDSPLMEEDETRLTFPISLHIQI</sequence>
<keyword evidence="1" id="KW-1185">Reference proteome</keyword>
<reference evidence="2" key="1">
    <citation type="submission" date="2016-11" db="UniProtKB">
        <authorList>
            <consortium name="WormBaseParasite"/>
        </authorList>
    </citation>
    <scope>IDENTIFICATION</scope>
</reference>
<proteinExistence type="predicted"/>
<name>A0A1I8C128_MELHA</name>
<evidence type="ECO:0000313" key="1">
    <source>
        <dbReference type="Proteomes" id="UP000095281"/>
    </source>
</evidence>
<dbReference type="AlphaFoldDB" id="A0A1I8C128"/>
<organism evidence="1 2">
    <name type="scientific">Meloidogyne hapla</name>
    <name type="common">Root-knot nematode worm</name>
    <dbReference type="NCBI Taxonomy" id="6305"/>
    <lineage>
        <taxon>Eukaryota</taxon>
        <taxon>Metazoa</taxon>
        <taxon>Ecdysozoa</taxon>
        <taxon>Nematoda</taxon>
        <taxon>Chromadorea</taxon>
        <taxon>Rhabditida</taxon>
        <taxon>Tylenchina</taxon>
        <taxon>Tylenchomorpha</taxon>
        <taxon>Tylenchoidea</taxon>
        <taxon>Meloidogynidae</taxon>
        <taxon>Meloidogyninae</taxon>
        <taxon>Meloidogyne</taxon>
    </lineage>
</organism>
<protein>
    <submittedName>
        <fullName evidence="2">Sec3_C domain-containing protein</fullName>
    </submittedName>
</protein>